<keyword evidence="4" id="KW-0804">Transcription</keyword>
<proteinExistence type="inferred from homology"/>
<accession>A0ABU0J6E9</accession>
<dbReference type="RefSeq" id="WP_307272957.1">
    <property type="nucleotide sequence ID" value="NZ_JAUSVX010000004.1"/>
</dbReference>
<dbReference type="InterPro" id="IPR005119">
    <property type="entry name" value="LysR_subst-bd"/>
</dbReference>
<dbReference type="InterPro" id="IPR036390">
    <property type="entry name" value="WH_DNA-bd_sf"/>
</dbReference>
<evidence type="ECO:0000256" key="5">
    <source>
        <dbReference type="SAM" id="MobiDB-lite"/>
    </source>
</evidence>
<reference evidence="7 8" key="1">
    <citation type="submission" date="2023-07" db="EMBL/GenBank/DDBJ databases">
        <title>Genomic Encyclopedia of Type Strains, Phase IV (KMG-IV): sequencing the most valuable type-strain genomes for metagenomic binning, comparative biology and taxonomic classification.</title>
        <authorList>
            <person name="Goeker M."/>
        </authorList>
    </citation>
    <scope>NUCLEOTIDE SEQUENCE [LARGE SCALE GENOMIC DNA]</scope>
    <source>
        <strain evidence="7 8">DSM 19619</strain>
    </source>
</reference>
<dbReference type="InterPro" id="IPR058163">
    <property type="entry name" value="LysR-type_TF_proteobact-type"/>
</dbReference>
<comment type="similarity">
    <text evidence="1">Belongs to the LysR transcriptional regulatory family.</text>
</comment>
<dbReference type="EMBL" id="JAUSVX010000004">
    <property type="protein sequence ID" value="MDQ0469839.1"/>
    <property type="molecule type" value="Genomic_DNA"/>
</dbReference>
<dbReference type="CDD" id="cd08422">
    <property type="entry name" value="PBP2_CrgA_like"/>
    <property type="match status" value="1"/>
</dbReference>
<organism evidence="7 8">
    <name type="scientific">Labrys wisconsinensis</name>
    <dbReference type="NCBI Taxonomy" id="425677"/>
    <lineage>
        <taxon>Bacteria</taxon>
        <taxon>Pseudomonadati</taxon>
        <taxon>Pseudomonadota</taxon>
        <taxon>Alphaproteobacteria</taxon>
        <taxon>Hyphomicrobiales</taxon>
        <taxon>Xanthobacteraceae</taxon>
        <taxon>Labrys</taxon>
    </lineage>
</organism>
<dbReference type="InterPro" id="IPR000847">
    <property type="entry name" value="LysR_HTH_N"/>
</dbReference>
<protein>
    <submittedName>
        <fullName evidence="7">DNA-binding transcriptional LysR family regulator</fullName>
    </submittedName>
</protein>
<keyword evidence="3 7" id="KW-0238">DNA-binding</keyword>
<feature type="domain" description="HTH lysR-type" evidence="6">
    <location>
        <begin position="13"/>
        <end position="63"/>
    </location>
</feature>
<dbReference type="PROSITE" id="PS50931">
    <property type="entry name" value="HTH_LYSR"/>
    <property type="match status" value="1"/>
</dbReference>
<dbReference type="Proteomes" id="UP001242480">
    <property type="component" value="Unassembled WGS sequence"/>
</dbReference>
<gene>
    <name evidence="7" type="ORF">QO011_002855</name>
</gene>
<dbReference type="InterPro" id="IPR036388">
    <property type="entry name" value="WH-like_DNA-bd_sf"/>
</dbReference>
<evidence type="ECO:0000256" key="1">
    <source>
        <dbReference type="ARBA" id="ARBA00009437"/>
    </source>
</evidence>
<feature type="region of interest" description="Disordered" evidence="5">
    <location>
        <begin position="303"/>
        <end position="327"/>
    </location>
</feature>
<evidence type="ECO:0000256" key="3">
    <source>
        <dbReference type="ARBA" id="ARBA00023125"/>
    </source>
</evidence>
<dbReference type="SUPFAM" id="SSF46785">
    <property type="entry name" value="Winged helix' DNA-binding domain"/>
    <property type="match status" value="1"/>
</dbReference>
<dbReference type="Pfam" id="PF03466">
    <property type="entry name" value="LysR_substrate"/>
    <property type="match status" value="1"/>
</dbReference>
<dbReference type="Gene3D" id="3.40.190.290">
    <property type="match status" value="1"/>
</dbReference>
<dbReference type="Gene3D" id="1.10.10.10">
    <property type="entry name" value="Winged helix-like DNA-binding domain superfamily/Winged helix DNA-binding domain"/>
    <property type="match status" value="1"/>
</dbReference>
<evidence type="ECO:0000259" key="6">
    <source>
        <dbReference type="PROSITE" id="PS50931"/>
    </source>
</evidence>
<dbReference type="PANTHER" id="PTHR30537">
    <property type="entry name" value="HTH-TYPE TRANSCRIPTIONAL REGULATOR"/>
    <property type="match status" value="1"/>
</dbReference>
<keyword evidence="8" id="KW-1185">Reference proteome</keyword>
<dbReference type="SUPFAM" id="SSF53850">
    <property type="entry name" value="Periplasmic binding protein-like II"/>
    <property type="match status" value="1"/>
</dbReference>
<dbReference type="PRINTS" id="PR00039">
    <property type="entry name" value="HTHLYSR"/>
</dbReference>
<evidence type="ECO:0000313" key="7">
    <source>
        <dbReference type="EMBL" id="MDQ0469839.1"/>
    </source>
</evidence>
<evidence type="ECO:0000256" key="2">
    <source>
        <dbReference type="ARBA" id="ARBA00023015"/>
    </source>
</evidence>
<comment type="caution">
    <text evidence="7">The sequence shown here is derived from an EMBL/GenBank/DDBJ whole genome shotgun (WGS) entry which is preliminary data.</text>
</comment>
<evidence type="ECO:0000256" key="4">
    <source>
        <dbReference type="ARBA" id="ARBA00023163"/>
    </source>
</evidence>
<dbReference type="GO" id="GO:0003677">
    <property type="term" value="F:DNA binding"/>
    <property type="evidence" value="ECO:0007669"/>
    <property type="project" value="UniProtKB-KW"/>
</dbReference>
<dbReference type="Pfam" id="PF00126">
    <property type="entry name" value="HTH_1"/>
    <property type="match status" value="1"/>
</dbReference>
<name>A0ABU0J6E9_9HYPH</name>
<evidence type="ECO:0000313" key="8">
    <source>
        <dbReference type="Proteomes" id="UP001242480"/>
    </source>
</evidence>
<keyword evidence="2" id="KW-0805">Transcription regulation</keyword>
<sequence length="327" mass="35018">MAFDGRVVSNVGVLAAVVEGGSFARAAEALGLSRSGVSRAVARLEARIGVRLLDRTTRAVALTDEGRRLYAEIAPLLTGIEDAVTQAAGSSVAVRGRLRVNVDAFFSRMMLTPHIAAFLSLHPDLSLELVAKDQLGDLVGEGFDIAVRFGTPPESSLIARKLLETHTITVAAPAYVAARGRPALPADLADHACIQVRDSSSGQPIESWRFIRGNEAVEVRTRGRLLVAEFGTMLGACLDGVGIARIKAIGVQHLIREGALVELLPDWRGESFPLHVLYPSRHLPPAKVRAFIDFLVARLTPGEGRATSRPSGSAEPVPRTRWRVGAH</sequence>
<dbReference type="PANTHER" id="PTHR30537:SF5">
    <property type="entry name" value="HTH-TYPE TRANSCRIPTIONAL ACTIVATOR TTDR-RELATED"/>
    <property type="match status" value="1"/>
</dbReference>